<reference evidence="8" key="1">
    <citation type="submission" date="2023-03" db="EMBL/GenBank/DDBJ databases">
        <title>Massive genome expansion in bonnet fungi (Mycena s.s.) driven by repeated elements and novel gene families across ecological guilds.</title>
        <authorList>
            <consortium name="Lawrence Berkeley National Laboratory"/>
            <person name="Harder C.B."/>
            <person name="Miyauchi S."/>
            <person name="Viragh M."/>
            <person name="Kuo A."/>
            <person name="Thoen E."/>
            <person name="Andreopoulos B."/>
            <person name="Lu D."/>
            <person name="Skrede I."/>
            <person name="Drula E."/>
            <person name="Henrissat B."/>
            <person name="Morin E."/>
            <person name="Kohler A."/>
            <person name="Barry K."/>
            <person name="LaButti K."/>
            <person name="Morin E."/>
            <person name="Salamov A."/>
            <person name="Lipzen A."/>
            <person name="Mereny Z."/>
            <person name="Hegedus B."/>
            <person name="Baldrian P."/>
            <person name="Stursova M."/>
            <person name="Weitz H."/>
            <person name="Taylor A."/>
            <person name="Grigoriev I.V."/>
            <person name="Nagy L.G."/>
            <person name="Martin F."/>
            <person name="Kauserud H."/>
        </authorList>
    </citation>
    <scope>NUCLEOTIDE SEQUENCE</scope>
    <source>
        <strain evidence="8">CBHHK002</strain>
    </source>
</reference>
<dbReference type="SMART" id="SM00826">
    <property type="entry name" value="PKS_DH"/>
    <property type="match status" value="1"/>
</dbReference>
<evidence type="ECO:0000256" key="2">
    <source>
        <dbReference type="ARBA" id="ARBA00022553"/>
    </source>
</evidence>
<dbReference type="SMART" id="SM00825">
    <property type="entry name" value="PKS_KS"/>
    <property type="match status" value="1"/>
</dbReference>
<keyword evidence="1" id="KW-0596">Phosphopantetheine</keyword>
<dbReference type="InterPro" id="IPR036291">
    <property type="entry name" value="NAD(P)-bd_dom_sf"/>
</dbReference>
<dbReference type="InterPro" id="IPR014043">
    <property type="entry name" value="Acyl_transferase_dom"/>
</dbReference>
<dbReference type="SMART" id="SM00822">
    <property type="entry name" value="PKS_KR"/>
    <property type="match status" value="1"/>
</dbReference>
<dbReference type="PANTHER" id="PTHR43775:SF37">
    <property type="entry name" value="SI:DKEY-61P9.11"/>
    <property type="match status" value="1"/>
</dbReference>
<accession>A0AAD7AE12</accession>
<dbReference type="InterPro" id="IPR029063">
    <property type="entry name" value="SAM-dependent_MTases_sf"/>
</dbReference>
<dbReference type="Pfam" id="PF00698">
    <property type="entry name" value="Acyl_transf_1"/>
    <property type="match status" value="1"/>
</dbReference>
<dbReference type="InterPro" id="IPR042104">
    <property type="entry name" value="PKS_dehydratase_sf"/>
</dbReference>
<evidence type="ECO:0000313" key="8">
    <source>
        <dbReference type="EMBL" id="KAJ7356424.1"/>
    </source>
</evidence>
<dbReference type="InterPro" id="IPR011032">
    <property type="entry name" value="GroES-like_sf"/>
</dbReference>
<dbReference type="PROSITE" id="PS52019">
    <property type="entry name" value="PKS_MFAS_DH"/>
    <property type="match status" value="1"/>
</dbReference>
<feature type="region of interest" description="C-terminal hotdog fold" evidence="5">
    <location>
        <begin position="1028"/>
        <end position="1177"/>
    </location>
</feature>
<dbReference type="InterPro" id="IPR001227">
    <property type="entry name" value="Ac_transferase_dom_sf"/>
</dbReference>
<dbReference type="InterPro" id="IPR006162">
    <property type="entry name" value="Ppantetheine_attach_site"/>
</dbReference>
<proteinExistence type="predicted"/>
<dbReference type="Pfam" id="PF16197">
    <property type="entry name" value="KAsynt_C_assoc"/>
    <property type="match status" value="1"/>
</dbReference>
<keyword evidence="9" id="KW-1185">Reference proteome</keyword>
<dbReference type="SUPFAM" id="SSF53335">
    <property type="entry name" value="S-adenosyl-L-methionine-dependent methyltransferases"/>
    <property type="match status" value="1"/>
</dbReference>
<dbReference type="InterPro" id="IPR016039">
    <property type="entry name" value="Thiolase-like"/>
</dbReference>
<keyword evidence="3" id="KW-0808">Transferase</keyword>
<evidence type="ECO:0000256" key="1">
    <source>
        <dbReference type="ARBA" id="ARBA00022450"/>
    </source>
</evidence>
<dbReference type="InterPro" id="IPR018201">
    <property type="entry name" value="Ketoacyl_synth_AS"/>
</dbReference>
<dbReference type="EMBL" id="JARIHO010000008">
    <property type="protein sequence ID" value="KAJ7356424.1"/>
    <property type="molecule type" value="Genomic_DNA"/>
</dbReference>
<dbReference type="Pfam" id="PF02801">
    <property type="entry name" value="Ketoacyl-synt_C"/>
    <property type="match status" value="1"/>
</dbReference>
<dbReference type="SUPFAM" id="SSF51735">
    <property type="entry name" value="NAD(P)-binding Rossmann-fold domains"/>
    <property type="match status" value="1"/>
</dbReference>
<feature type="active site" description="Proton donor; for dehydratase activity" evidence="5">
    <location>
        <position position="1088"/>
    </location>
</feature>
<dbReference type="PROSITE" id="PS52004">
    <property type="entry name" value="KS3_2"/>
    <property type="match status" value="1"/>
</dbReference>
<dbReference type="Pfam" id="PF00109">
    <property type="entry name" value="ketoacyl-synt"/>
    <property type="match status" value="1"/>
</dbReference>
<dbReference type="InterPro" id="IPR014030">
    <property type="entry name" value="Ketoacyl_synth_N"/>
</dbReference>
<dbReference type="Gene3D" id="3.40.366.10">
    <property type="entry name" value="Malonyl-Coenzyme A Acyl Carrier Protein, domain 2"/>
    <property type="match status" value="1"/>
</dbReference>
<dbReference type="SUPFAM" id="SSF53474">
    <property type="entry name" value="alpha/beta-Hydrolases"/>
    <property type="match status" value="1"/>
</dbReference>
<keyword evidence="4" id="KW-0511">Multifunctional enzyme</keyword>
<comment type="caution">
    <text evidence="8">The sequence shown here is derived from an EMBL/GenBank/DDBJ whole genome shotgun (WGS) entry which is preliminary data.</text>
</comment>
<dbReference type="SUPFAM" id="SSF55048">
    <property type="entry name" value="Probable ACP-binding domain of malonyl-CoA ACP transacylase"/>
    <property type="match status" value="1"/>
</dbReference>
<dbReference type="InterPro" id="IPR029058">
    <property type="entry name" value="AB_hydrolase_fold"/>
</dbReference>
<dbReference type="GO" id="GO:0044550">
    <property type="term" value="P:secondary metabolite biosynthetic process"/>
    <property type="evidence" value="ECO:0007669"/>
    <property type="project" value="UniProtKB-ARBA"/>
</dbReference>
<dbReference type="InterPro" id="IPR016036">
    <property type="entry name" value="Malonyl_transacylase_ACP-bd"/>
</dbReference>
<dbReference type="Pfam" id="PF08659">
    <property type="entry name" value="KR"/>
    <property type="match status" value="1"/>
</dbReference>
<dbReference type="Gene3D" id="3.40.50.1820">
    <property type="entry name" value="alpha/beta hydrolase"/>
    <property type="match status" value="1"/>
</dbReference>
<feature type="region of interest" description="N-terminal hotdog fold" evidence="5">
    <location>
        <begin position="901"/>
        <end position="1014"/>
    </location>
</feature>
<dbReference type="Gene3D" id="3.40.50.150">
    <property type="entry name" value="Vaccinia Virus protein VP39"/>
    <property type="match status" value="1"/>
</dbReference>
<dbReference type="InterPro" id="IPR020807">
    <property type="entry name" value="PKS_DH"/>
</dbReference>
<dbReference type="Proteomes" id="UP001218218">
    <property type="component" value="Unassembled WGS sequence"/>
</dbReference>
<dbReference type="GO" id="GO:0004312">
    <property type="term" value="F:fatty acid synthase activity"/>
    <property type="evidence" value="ECO:0007669"/>
    <property type="project" value="TreeGrafter"/>
</dbReference>
<protein>
    <submittedName>
        <fullName evidence="8">Polyketide synthase</fullName>
    </submittedName>
</protein>
<dbReference type="Gene3D" id="3.10.129.110">
    <property type="entry name" value="Polyketide synthase dehydratase"/>
    <property type="match status" value="1"/>
</dbReference>
<dbReference type="InterPro" id="IPR001031">
    <property type="entry name" value="Thioesterase"/>
</dbReference>
<dbReference type="GO" id="GO:0006633">
    <property type="term" value="P:fatty acid biosynthetic process"/>
    <property type="evidence" value="ECO:0007669"/>
    <property type="project" value="InterPro"/>
</dbReference>
<evidence type="ECO:0000259" key="7">
    <source>
        <dbReference type="PROSITE" id="PS52019"/>
    </source>
</evidence>
<dbReference type="SUPFAM" id="SSF52151">
    <property type="entry name" value="FabD/lysophospholipase-like"/>
    <property type="match status" value="1"/>
</dbReference>
<dbReference type="InterPro" id="IPR032821">
    <property type="entry name" value="PKS_assoc"/>
</dbReference>
<dbReference type="GO" id="GO:0004315">
    <property type="term" value="F:3-oxoacyl-[acyl-carrier-protein] synthase activity"/>
    <property type="evidence" value="ECO:0007669"/>
    <property type="project" value="InterPro"/>
</dbReference>
<dbReference type="SUPFAM" id="SSF53901">
    <property type="entry name" value="Thiolase-like"/>
    <property type="match status" value="1"/>
</dbReference>
<evidence type="ECO:0000256" key="4">
    <source>
        <dbReference type="ARBA" id="ARBA00023268"/>
    </source>
</evidence>
<name>A0AAD7AE12_9AGAR</name>
<evidence type="ECO:0000259" key="6">
    <source>
        <dbReference type="PROSITE" id="PS52004"/>
    </source>
</evidence>
<dbReference type="PROSITE" id="PS00012">
    <property type="entry name" value="PHOSPHOPANTETHEINE"/>
    <property type="match status" value="1"/>
</dbReference>
<dbReference type="Gene3D" id="3.40.50.720">
    <property type="entry name" value="NAD(P)-binding Rossmann-like Domain"/>
    <property type="match status" value="1"/>
</dbReference>
<evidence type="ECO:0000256" key="3">
    <source>
        <dbReference type="ARBA" id="ARBA00022679"/>
    </source>
</evidence>
<feature type="domain" description="Ketosynthase family 3 (KS3)" evidence="6">
    <location>
        <begin position="8"/>
        <end position="428"/>
    </location>
</feature>
<dbReference type="PANTHER" id="PTHR43775">
    <property type="entry name" value="FATTY ACID SYNTHASE"/>
    <property type="match status" value="1"/>
</dbReference>
<feature type="domain" description="PKS/mFAS DH" evidence="7">
    <location>
        <begin position="901"/>
        <end position="1177"/>
    </location>
</feature>
<dbReference type="Pfam" id="PF00975">
    <property type="entry name" value="Thioesterase"/>
    <property type="match status" value="1"/>
</dbReference>
<dbReference type="InterPro" id="IPR014031">
    <property type="entry name" value="Ketoacyl_synth_C"/>
</dbReference>
<dbReference type="Pfam" id="PF14765">
    <property type="entry name" value="PS-DH"/>
    <property type="match status" value="1"/>
</dbReference>
<feature type="active site" description="Proton acceptor; for dehydratase activity" evidence="5">
    <location>
        <position position="934"/>
    </location>
</feature>
<dbReference type="SMART" id="SM00827">
    <property type="entry name" value="PKS_AT"/>
    <property type="match status" value="1"/>
</dbReference>
<sequence>MSQSSQNPKPVAVVGISAEFPSGTLSETNFDHQSFFDFLLSGKDASERVPADRFNIDGWQGSHLGQVLPEEAAFLKNVHLFDHFEFGISWKDVITMGVATRKLVEHAFLALLDSGINSRSQNVGAYTSGIAFDLLSAADADEFDTRDGFGGGAAAVANRVSYHLDLLGPSIPVDTACSSSLMALHLGMQALRAGDCEAAVIGGSQINHRFLDWVYYSQLSILSPGGKSIPFDASADGFGRGEAVVVLVIKLLEDAIRDGDKIYATVLNTAVNSTGSAGPMKTPIADSQAAAMLTAYQGIGRSPTEVDFVECHATGTAVGDPVEANWVGHHFKRDSELLIGSIKGNIGHTEITSFLASFSKVCSMFATNKIPPQANYKSPNPAIHWDEYNMRVATQAEEFKTRNASGKRLVSINAFGLLGANGHVIAESPPEKVHKPIIPQKGMPVLLVAAGLSPRSATAIAADLAKLAQEIPEELPVLSNIYGRRARQLTWRTAAISTADRPFVFPAPRFVSRGAPPLVFVFSGQGPQHIEMGRQLFKMYPAFRDSILRMDKVHVEVAGTSIVHELGFFGDARPKDALPDTWPVTLTVPSIAMIQMALVDLFAAFGIRPNVVFGHSAGEAAMSYASGALPQELAMEIAIRRSRAMTIVEGSGGMAAVSCIPSVAREIIRSVLQEAGPGDVLELGCYNAPEAVTISGTQTMLDKAVAIAQKREMFARQIKARVPGHCSLLEPCKARYVEEMEVAFSRYPGTHVPKITTYSTQTGSRWEKEFTPEYMWNNGRVPVQFEQTVTAVVEEMPEAIFIEIGPHPALSSYISGMGAKPDKVLCPMRRAKPVKKKVNSLNSNAEFNEITDLLTCVGHLSSLGVNAIDFNAVNATDALEISKPLPAYPFAPKPIPFYSENSRMAVKQKRSRKGPLNYESLAMNALTHPDLAEHVIKGKPILPATGFFEMMFEEGARTIWDIELRSLLPLLPEKVLEVEVKSDGHAWSIISSQGSGRNPRLHATGFMTAEVMDKDLGPIDLDSIRARCVPADITNLYAVLNSTAEFGPLYRRIEACFEGDHEILFRVRGNAPELTEHHNYVFHPSVLDSCIHGLLHPVFTGNADPSVYYLPSHIGRVILYDRAVEKGIPETLYSHVVPHGWTPESLTCDAFIVNEQGERLVTLMNCVISKHWAGEVPTRPNTSYETIYQPLGMPAAEFTLPRLKQQDYAFLDAMVPSSNDKAFDAQTNGHVNGHINGYTTGSLVGEHYEIFQGITQSLSSEEPVLKPSSILKLFSSSLDVCVAAIRQIFEHAVKSGKQVFRLLDIGDTTGSLYQLLTGIASEYPTLRLDYTACGHEHTSIELRTASFDVDAVSKQAGLSPNTYDAVIETHMLGFAAEVERSLESLNSLLVPGGFLVALEANGSPHTPGGKWVDHIFSPQGQWPGLRSGKQYRRWSQSEWNGQLAQANFRPVEGPQSSLFLMLWAQKPSLPLIPLSSSPESSSDADQPIIFSFDPSLALDLQNVILGSMSSGGVPSKIWIEATMGTFNGAAATGFARSLMREIVAVEIRLVLFDSVWKPESRVAAIRRLSGLSSLEPEIALDASGVTLVPRYCARALLTPEILDHNRYWTVQQPNTVIQSAPPLPGPHQVLVQVSFLSEEEGGLQGLVGTVTRSHSSQWQVGARVVAVVPSARSNFVLIHEGQISEVPENADERSCTSIALLLVFAALGLNLDSRPLSSLQQIQVVVLHNSKFASFAARVLEYLGVTPILIAPSLPLILPRLSSGDIIMCGLPAASADTIPQPDGVSVFNWNDRALPAVARNPWLVSTALNAHLTRALRKVSLDSDPLTPEQLLPSHFEVSRSLALADDKFYLVVGGIGSLGLQIAIWLYRHGARHIALISRKGAGRLAGTQNRTLRSVAQYLQSLPDLDLRLEACDATSVEDLTKLISSLDCPLAGCIFSAVVLADRLFLKQDPENFMIPYKSKTDAYFALEKVVSLEKLDFVLGISSVASFGAAGQTNYASANTGLEYLTSRYSNAWSIVVPAIADSFVGFDMFTSANSHMETWKTSVMNSYEICLCLEDGLLRMANNERISLYVPNLNWDEIVRSGNDSPLFNHLVKLDTTQDKLEVEDPSQVLQEIVLKFIDAAEDEFERNVPLTSYGLDSLSAARMSTALKPYMAITQIQLLGDLSLEDLVLKMGDTKPVVMVEESVSSSTEQPFAWDAFNQPGQSLLKLIIGSGIPLIMIHGGAGDISAFRAIQEQFTTPLWAIQPTPDSPLDTVDTLARLYLEKIKEARPTGPYRIGGFSGSSMITLRLVQLLEANGDEVLQLTFVDHFPILFTSPIHGLTEAFSTIEDLFTYGLKATVDMIADCCSRDASPARRAHGDNLIAAWKGLPTTVNALRTWEWTQKFTPINMKQMVEFAGGKAVWASTDAATRQAAMRRSIVDQLAKVRAPITVLIANRGLSALLPAEWEDLGVSLSKRDVRTVYFDAGHFDIFEKAHFSRLLEFDWAESRSQPA</sequence>
<keyword evidence="2" id="KW-0597">Phosphoprotein</keyword>
<dbReference type="InterPro" id="IPR049900">
    <property type="entry name" value="PKS_mFAS_DH"/>
</dbReference>
<dbReference type="InterPro" id="IPR016035">
    <property type="entry name" value="Acyl_Trfase/lysoPLipase"/>
</dbReference>
<dbReference type="InterPro" id="IPR057326">
    <property type="entry name" value="KR_dom"/>
</dbReference>
<evidence type="ECO:0000256" key="5">
    <source>
        <dbReference type="PROSITE-ProRule" id="PRU01363"/>
    </source>
</evidence>
<dbReference type="PROSITE" id="PS00606">
    <property type="entry name" value="KS3_1"/>
    <property type="match status" value="1"/>
</dbReference>
<dbReference type="SUPFAM" id="SSF50129">
    <property type="entry name" value="GroES-like"/>
    <property type="match status" value="1"/>
</dbReference>
<dbReference type="InterPro" id="IPR013968">
    <property type="entry name" value="PKS_KR"/>
</dbReference>
<organism evidence="8 9">
    <name type="scientific">Mycena albidolilacea</name>
    <dbReference type="NCBI Taxonomy" id="1033008"/>
    <lineage>
        <taxon>Eukaryota</taxon>
        <taxon>Fungi</taxon>
        <taxon>Dikarya</taxon>
        <taxon>Basidiomycota</taxon>
        <taxon>Agaricomycotina</taxon>
        <taxon>Agaricomycetes</taxon>
        <taxon>Agaricomycetidae</taxon>
        <taxon>Agaricales</taxon>
        <taxon>Marasmiineae</taxon>
        <taxon>Mycenaceae</taxon>
        <taxon>Mycena</taxon>
    </lineage>
</organism>
<dbReference type="CDD" id="cd00833">
    <property type="entry name" value="PKS"/>
    <property type="match status" value="1"/>
</dbReference>
<evidence type="ECO:0000313" key="9">
    <source>
        <dbReference type="Proteomes" id="UP001218218"/>
    </source>
</evidence>
<dbReference type="InterPro" id="IPR049551">
    <property type="entry name" value="PKS_DH_C"/>
</dbReference>
<dbReference type="Gene3D" id="3.40.47.10">
    <property type="match status" value="1"/>
</dbReference>
<dbReference type="InterPro" id="IPR020841">
    <property type="entry name" value="PKS_Beta-ketoAc_synthase_dom"/>
</dbReference>
<dbReference type="InterPro" id="IPR050091">
    <property type="entry name" value="PKS_NRPS_Biosynth_Enz"/>
</dbReference>
<gene>
    <name evidence="8" type="ORF">DFH08DRAFT_932615</name>
</gene>